<keyword evidence="3" id="KW-1185">Reference proteome</keyword>
<sequence>MDLYEEATFLYHYYERNTGPLINLSELDIDDAEKILKKLQKENNTFAAKRPENYLIIRRELEQKIRELFIKKGGEPKKGFPHYFILGECAWVKEWFQNGMEVKIPIKSFNSKSISFTYGDSIPAMRFQDGKPYRGQVYTLEEISKIIKLYGFPQEWNKDGKYGPERYIEVQVWDDEPLNLCK</sequence>
<dbReference type="Proteomes" id="UP000245624">
    <property type="component" value="Unassembled WGS sequence"/>
</dbReference>
<gene>
    <name evidence="2" type="ORF">DLJ74_05495</name>
</gene>
<keyword evidence="1" id="KW-0175">Coiled coil</keyword>
<protein>
    <submittedName>
        <fullName evidence="2">Uncharacterized protein</fullName>
    </submittedName>
</protein>
<dbReference type="RefSeq" id="WP_109983669.1">
    <property type="nucleotide sequence ID" value="NZ_QGTD01000005.1"/>
</dbReference>
<evidence type="ECO:0000313" key="3">
    <source>
        <dbReference type="Proteomes" id="UP000245624"/>
    </source>
</evidence>
<evidence type="ECO:0000313" key="2">
    <source>
        <dbReference type="EMBL" id="PWU69430.1"/>
    </source>
</evidence>
<feature type="coiled-coil region" evidence="1">
    <location>
        <begin position="22"/>
        <end position="49"/>
    </location>
</feature>
<dbReference type="AlphaFoldDB" id="A0A317L353"/>
<name>A0A317L353_9BACI</name>
<dbReference type="OrthoDB" id="510867at2"/>
<organism evidence="2 3">
    <name type="scientific">Gracilibacillus dipsosauri</name>
    <dbReference type="NCBI Taxonomy" id="178340"/>
    <lineage>
        <taxon>Bacteria</taxon>
        <taxon>Bacillati</taxon>
        <taxon>Bacillota</taxon>
        <taxon>Bacilli</taxon>
        <taxon>Bacillales</taxon>
        <taxon>Bacillaceae</taxon>
        <taxon>Gracilibacillus</taxon>
    </lineage>
</organism>
<evidence type="ECO:0000256" key="1">
    <source>
        <dbReference type="SAM" id="Coils"/>
    </source>
</evidence>
<comment type="caution">
    <text evidence="2">The sequence shown here is derived from an EMBL/GenBank/DDBJ whole genome shotgun (WGS) entry which is preliminary data.</text>
</comment>
<accession>A0A317L353</accession>
<dbReference type="EMBL" id="QGTD01000005">
    <property type="protein sequence ID" value="PWU69430.1"/>
    <property type="molecule type" value="Genomic_DNA"/>
</dbReference>
<proteinExistence type="predicted"/>
<reference evidence="2 3" key="1">
    <citation type="submission" date="2018-05" db="EMBL/GenBank/DDBJ databases">
        <title>Genomic analysis of Gracilibacillus dipsosauri DD1 reveals novel features of a salt-tolerant amylase.</title>
        <authorList>
            <person name="Deutch C.E."/>
            <person name="Yang S."/>
        </authorList>
    </citation>
    <scope>NUCLEOTIDE SEQUENCE [LARGE SCALE GENOMIC DNA]</scope>
    <source>
        <strain evidence="2 3">DD1</strain>
    </source>
</reference>